<proteinExistence type="predicted"/>
<dbReference type="EMBL" id="JACEEZ010009209">
    <property type="protein sequence ID" value="KAG0722663.1"/>
    <property type="molecule type" value="Genomic_DNA"/>
</dbReference>
<organism evidence="1 2">
    <name type="scientific">Chionoecetes opilio</name>
    <name type="common">Atlantic snow crab</name>
    <name type="synonym">Cancer opilio</name>
    <dbReference type="NCBI Taxonomy" id="41210"/>
    <lineage>
        <taxon>Eukaryota</taxon>
        <taxon>Metazoa</taxon>
        <taxon>Ecdysozoa</taxon>
        <taxon>Arthropoda</taxon>
        <taxon>Crustacea</taxon>
        <taxon>Multicrustacea</taxon>
        <taxon>Malacostraca</taxon>
        <taxon>Eumalacostraca</taxon>
        <taxon>Eucarida</taxon>
        <taxon>Decapoda</taxon>
        <taxon>Pleocyemata</taxon>
        <taxon>Brachyura</taxon>
        <taxon>Eubrachyura</taxon>
        <taxon>Majoidea</taxon>
        <taxon>Majidae</taxon>
        <taxon>Chionoecetes</taxon>
    </lineage>
</organism>
<reference evidence="1" key="1">
    <citation type="submission" date="2020-07" db="EMBL/GenBank/DDBJ databases">
        <title>The High-quality genome of the commercially important snow crab, Chionoecetes opilio.</title>
        <authorList>
            <person name="Jeong J.-H."/>
            <person name="Ryu S."/>
        </authorList>
    </citation>
    <scope>NUCLEOTIDE SEQUENCE</scope>
    <source>
        <strain evidence="1">MADBK_172401_WGS</strain>
        <tissue evidence="1">Digestive gland</tissue>
    </source>
</reference>
<evidence type="ECO:0000313" key="2">
    <source>
        <dbReference type="Proteomes" id="UP000770661"/>
    </source>
</evidence>
<name>A0A8J4Y745_CHIOP</name>
<keyword evidence="2" id="KW-1185">Reference proteome</keyword>
<dbReference type="OrthoDB" id="6377779at2759"/>
<accession>A0A8J4Y745</accession>
<protein>
    <submittedName>
        <fullName evidence="1">Uncharacterized protein</fullName>
    </submittedName>
</protein>
<dbReference type="Proteomes" id="UP000770661">
    <property type="component" value="Unassembled WGS sequence"/>
</dbReference>
<gene>
    <name evidence="1" type="ORF">GWK47_044081</name>
</gene>
<comment type="caution">
    <text evidence="1">The sequence shown here is derived from an EMBL/GenBank/DDBJ whole genome shotgun (WGS) entry which is preliminary data.</text>
</comment>
<sequence length="248" mass="28090">MKTVEADVLNSWSILSQVADGTYALLDTHSSAVGRAQQYEQQGENCKFHLSRHLVRLDLDAFAFARNSFLIHQFDLIMRRLRYAGIITHMQEHHYRLRCQTTRTTSGPQAMSLMQVVDHGGARPKERKVNNDHVVCTNSLQVLSGLQEEDKEGKITIKRLLHWANFPRIFSQTSITAGVVLISGDFEGIRDLPMLREISPKGQSSPALSENRDLERDVSHHCCCGNALVKTTIRRSRERKASVIGELR</sequence>
<dbReference type="AlphaFoldDB" id="A0A8J4Y745"/>
<evidence type="ECO:0000313" key="1">
    <source>
        <dbReference type="EMBL" id="KAG0722663.1"/>
    </source>
</evidence>